<dbReference type="EMBL" id="NIWU01000008">
    <property type="protein sequence ID" value="OXR28270.1"/>
    <property type="molecule type" value="Genomic_DNA"/>
</dbReference>
<dbReference type="InterPro" id="IPR011010">
    <property type="entry name" value="DNA_brk_join_enz"/>
</dbReference>
<gene>
    <name evidence="2" type="ORF">PSUM_27555</name>
</gene>
<keyword evidence="1" id="KW-0233">DNA recombination</keyword>
<dbReference type="Proteomes" id="UP000215455">
    <property type="component" value="Unassembled WGS sequence"/>
</dbReference>
<evidence type="ECO:0008006" key="4">
    <source>
        <dbReference type="Google" id="ProtNLM"/>
    </source>
</evidence>
<protein>
    <recommendedName>
        <fullName evidence="4">Phage integrase family protein</fullName>
    </recommendedName>
</protein>
<dbReference type="Gene3D" id="1.10.443.10">
    <property type="entry name" value="Intergrase catalytic core"/>
    <property type="match status" value="1"/>
</dbReference>
<proteinExistence type="predicted"/>
<dbReference type="Pfam" id="PF13009">
    <property type="entry name" value="Integrase_2"/>
    <property type="match status" value="1"/>
</dbReference>
<organism evidence="2 3">
    <name type="scientific">Pseudomonas umsongensis</name>
    <dbReference type="NCBI Taxonomy" id="198618"/>
    <lineage>
        <taxon>Bacteria</taxon>
        <taxon>Pseudomonadati</taxon>
        <taxon>Pseudomonadota</taxon>
        <taxon>Gammaproteobacteria</taxon>
        <taxon>Pseudomonadales</taxon>
        <taxon>Pseudomonadaceae</taxon>
        <taxon>Pseudomonas</taxon>
    </lineage>
</organism>
<keyword evidence="3" id="KW-1185">Reference proteome</keyword>
<dbReference type="InterPro" id="IPR024965">
    <property type="entry name" value="Putative_integrase"/>
</dbReference>
<name>A0ABX4DNE9_9PSED</name>
<evidence type="ECO:0000313" key="2">
    <source>
        <dbReference type="EMBL" id="OXR28270.1"/>
    </source>
</evidence>
<dbReference type="SUPFAM" id="SSF56349">
    <property type="entry name" value="DNA breaking-rejoining enzymes"/>
    <property type="match status" value="1"/>
</dbReference>
<dbReference type="InterPro" id="IPR013762">
    <property type="entry name" value="Integrase-like_cat_sf"/>
</dbReference>
<reference evidence="2 3" key="1">
    <citation type="submission" date="2017-06" db="EMBL/GenBank/DDBJ databases">
        <authorList>
            <person name="Furmanczyk E.M."/>
        </authorList>
    </citation>
    <scope>NUCLEOTIDE SEQUENCE [LARGE SCALE GENOMIC DNA]</scope>
    <source>
        <strain evidence="2 3">DSM 16611</strain>
    </source>
</reference>
<evidence type="ECO:0000256" key="1">
    <source>
        <dbReference type="ARBA" id="ARBA00023172"/>
    </source>
</evidence>
<sequence>MGIASYEDYLEIYKQYPGLPSNPAKTYKGEYKGWVDYKGGLRIYLTFDEARDAVIKLGIKTWPEYKSRYKEDPQLPCSPIRQYGEAYRGFAEYSGQTKSDRYATMAEASEAAVRLAMKSRTDYKARYHQDPLLQKSPEYHYSDEWKGWAFFLKVDNSPRTGKGKYDTYEEFVGAVRNLNITGQVEYKARYKEDLKLPGNPHEVYKKDWISWPEAFGVSPYLKRCSTWQEAKAVAAPYRFTTSTEYQDGCSADDRLPKYPTAKYKDFPGWNTFLLPDNYNCLDDVRCAVKIIGTKNSTGYRNIRSKYPMLPAHPDRMFAEEWVDWYDLCNIARHYNYEELQELVRSHDCTTIREYKELMATLKDPRMPSSPEEVYPEWKNWHVFLDKPEPYTFEFIKGCGVGWIPSVQNWLKSVKAQPGKETNICRFIRHFIEPYDLGRTPRDFLTRKSTDIKPFKALMESQANRQIGRSLLLAVNAYLDSVLKKELTIEDEDTGELVRVDGASNPFATLEYKGDGTPGPSESTKPALAFQYVDTMKKWMVSESATTFSELAGIHQFDADYFEVDESLIDRSDPDCVFKTQGDKFLLWYPGYWMHAYALVSIPARGRQIAYNDSGESDEYIADIEGDKIVWVKNKNPLAKRKNKHAFIQRCDDDAWGMHFTSNKTSFMGKGYDVPWVPEKLVYWMIKLRKWQEKYNPIKRAMPWLECRRTNLNEVQLKRKGANCFLFRSFKEEEPPAYSARLAERLAAALYFTQPKKMTLATFVQGGSYSTLSRYDSKYTPHSMRVSLITAYVMDFGLPIEVIMKLAGHASIVMSIYYVKVGAAVLRRRMDEGEKLALREQAYATQDMLAQNRLDELTHQMVANSEQALMALRAGNAGSTLVRDYGLCPYAASRCDDGGPAVGATQVWHATPAGYLGMQNCIRCRHFITGPMFLGGLLSLWNEISLRLNFLSEHYFDFEKEIEGCDEKIAEQDDLEYDMEQIGGFFDESVRDRIELEKGKLQSEKESVAKKMDMFLCDMQMLTKQINECKAMIAEQDSGRDGQVQLVVHDQNEFKVEIEQTSLFQQLNEVCVNASIFQSASADFAAPRRSQMIDNMSLINRIRPAMCSLSEKEQLVVGNQVAKFLLQRLKTWDRVDQVVAGQVLLEDLGDDERITNDEFIGLLASKTPRLLDLREVMV</sequence>
<accession>A0ABX4DNE9</accession>
<comment type="caution">
    <text evidence="2">The sequence shown here is derived from an EMBL/GenBank/DDBJ whole genome shotgun (WGS) entry which is preliminary data.</text>
</comment>
<evidence type="ECO:0000313" key="3">
    <source>
        <dbReference type="Proteomes" id="UP000215455"/>
    </source>
</evidence>
<dbReference type="Pfam" id="PF14882">
    <property type="entry name" value="INT_rpt"/>
    <property type="match status" value="4"/>
</dbReference>
<dbReference type="InterPro" id="IPR028229">
    <property type="entry name" value="Integrase_rpt"/>
</dbReference>